<feature type="domain" description="Tryptophan synthase beta chain-like PALP" evidence="5">
    <location>
        <begin position="29"/>
        <end position="223"/>
    </location>
</feature>
<feature type="non-terminal residue" evidence="6">
    <location>
        <position position="224"/>
    </location>
</feature>
<feature type="non-terminal residue" evidence="6">
    <location>
        <position position="1"/>
    </location>
</feature>
<dbReference type="GO" id="GO:0006565">
    <property type="term" value="P:L-serine catabolic process"/>
    <property type="evidence" value="ECO:0007669"/>
    <property type="project" value="TreeGrafter"/>
</dbReference>
<dbReference type="InterPro" id="IPR001926">
    <property type="entry name" value="TrpB-like_PALP"/>
</dbReference>
<gene>
    <name evidence="6" type="ORF">METZ01_LOCUS284310</name>
</gene>
<dbReference type="PANTHER" id="PTHR48078:SF6">
    <property type="entry name" value="L-THREONINE DEHYDRATASE CATABOLIC TDCB"/>
    <property type="match status" value="1"/>
</dbReference>
<dbReference type="GO" id="GO:0006567">
    <property type="term" value="P:L-threonine catabolic process"/>
    <property type="evidence" value="ECO:0007669"/>
    <property type="project" value="TreeGrafter"/>
</dbReference>
<evidence type="ECO:0000256" key="2">
    <source>
        <dbReference type="ARBA" id="ARBA00010869"/>
    </source>
</evidence>
<dbReference type="FunFam" id="3.40.50.1100:FF:000005">
    <property type="entry name" value="Threonine dehydratase catabolic"/>
    <property type="match status" value="1"/>
</dbReference>
<dbReference type="Gene3D" id="3.40.50.1100">
    <property type="match status" value="2"/>
</dbReference>
<evidence type="ECO:0000256" key="4">
    <source>
        <dbReference type="ARBA" id="ARBA00023239"/>
    </source>
</evidence>
<evidence type="ECO:0000313" key="6">
    <source>
        <dbReference type="EMBL" id="SVC31456.1"/>
    </source>
</evidence>
<organism evidence="6">
    <name type="scientific">marine metagenome</name>
    <dbReference type="NCBI Taxonomy" id="408172"/>
    <lineage>
        <taxon>unclassified sequences</taxon>
        <taxon>metagenomes</taxon>
        <taxon>ecological metagenomes</taxon>
    </lineage>
</organism>
<dbReference type="SUPFAM" id="SSF53686">
    <property type="entry name" value="Tryptophan synthase beta subunit-like PLP-dependent enzymes"/>
    <property type="match status" value="1"/>
</dbReference>
<dbReference type="GO" id="GO:0003941">
    <property type="term" value="F:L-serine ammonia-lyase activity"/>
    <property type="evidence" value="ECO:0007669"/>
    <property type="project" value="TreeGrafter"/>
</dbReference>
<dbReference type="AlphaFoldDB" id="A0A382L406"/>
<dbReference type="InterPro" id="IPR036052">
    <property type="entry name" value="TrpB-like_PALP_sf"/>
</dbReference>
<evidence type="ECO:0000256" key="3">
    <source>
        <dbReference type="ARBA" id="ARBA00022898"/>
    </source>
</evidence>
<sequence>VVLQRYGAKKSVLKEDDFINASKMVESFFSKTPTVLDFNLTERFGRPVYLKLENLQATGSFKVRGAVNCMGNLTAEQKSRGVITCSSGNHGRAVAAVAEMLRIDATICVPDWIDPVKLDAMKASGADIVVGGTTYDEAEKMSLNLANQKTLTYVHPFDDKEVIAGQGTVGLEILSQIPDIGDICVPLSGGGLAGGVGWVMKRYSPSTNVIAVSAKKASVMWSSL</sequence>
<dbReference type="InterPro" id="IPR050147">
    <property type="entry name" value="Ser/Thr_Dehydratase"/>
</dbReference>
<accession>A0A382L406</accession>
<name>A0A382L406_9ZZZZ</name>
<dbReference type="GO" id="GO:0004794">
    <property type="term" value="F:threonine deaminase activity"/>
    <property type="evidence" value="ECO:0007669"/>
    <property type="project" value="TreeGrafter"/>
</dbReference>
<keyword evidence="3" id="KW-0663">Pyridoxal phosphate</keyword>
<protein>
    <recommendedName>
        <fullName evidence="5">Tryptophan synthase beta chain-like PALP domain-containing protein</fullName>
    </recommendedName>
</protein>
<reference evidence="6" key="1">
    <citation type="submission" date="2018-05" db="EMBL/GenBank/DDBJ databases">
        <authorList>
            <person name="Lanie J.A."/>
            <person name="Ng W.-L."/>
            <person name="Kazmierczak K.M."/>
            <person name="Andrzejewski T.M."/>
            <person name="Davidsen T.M."/>
            <person name="Wayne K.J."/>
            <person name="Tettelin H."/>
            <person name="Glass J.I."/>
            <person name="Rusch D."/>
            <person name="Podicherti R."/>
            <person name="Tsui H.-C.T."/>
            <person name="Winkler M.E."/>
        </authorList>
    </citation>
    <scope>NUCLEOTIDE SEQUENCE</scope>
</reference>
<evidence type="ECO:0000259" key="5">
    <source>
        <dbReference type="Pfam" id="PF00291"/>
    </source>
</evidence>
<dbReference type="PANTHER" id="PTHR48078">
    <property type="entry name" value="THREONINE DEHYDRATASE, MITOCHONDRIAL-RELATED"/>
    <property type="match status" value="1"/>
</dbReference>
<evidence type="ECO:0000256" key="1">
    <source>
        <dbReference type="ARBA" id="ARBA00001933"/>
    </source>
</evidence>
<dbReference type="GO" id="GO:0009097">
    <property type="term" value="P:isoleucine biosynthetic process"/>
    <property type="evidence" value="ECO:0007669"/>
    <property type="project" value="TreeGrafter"/>
</dbReference>
<dbReference type="Pfam" id="PF00291">
    <property type="entry name" value="PALP"/>
    <property type="match status" value="1"/>
</dbReference>
<comment type="cofactor">
    <cofactor evidence="1">
        <name>pyridoxal 5'-phosphate</name>
        <dbReference type="ChEBI" id="CHEBI:597326"/>
    </cofactor>
</comment>
<comment type="similarity">
    <text evidence="2">Belongs to the serine/threonine dehydratase family.</text>
</comment>
<keyword evidence="4" id="KW-0456">Lyase</keyword>
<proteinExistence type="inferred from homology"/>
<dbReference type="EMBL" id="UINC01084632">
    <property type="protein sequence ID" value="SVC31456.1"/>
    <property type="molecule type" value="Genomic_DNA"/>
</dbReference>